<keyword evidence="2" id="KW-0479">Metal-binding</keyword>
<evidence type="ECO:0000313" key="10">
    <source>
        <dbReference type="Proteomes" id="UP001153712"/>
    </source>
</evidence>
<evidence type="ECO:0000256" key="7">
    <source>
        <dbReference type="ARBA" id="ARBA00045681"/>
    </source>
</evidence>
<dbReference type="SUPFAM" id="SSF53335">
    <property type="entry name" value="S-adenosyl-L-methionine-dependent methyltransferases"/>
    <property type="match status" value="1"/>
</dbReference>
<protein>
    <recommendedName>
        <fullName evidence="11">Methyltransferase-like protein 17, mitochondrial</fullName>
    </recommendedName>
</protein>
<dbReference type="InterPro" id="IPR052571">
    <property type="entry name" value="Mt_RNA_Methyltransferase"/>
</dbReference>
<dbReference type="PANTHER" id="PTHR13184:SF5">
    <property type="entry name" value="METHYLTRANSFERASE-LIKE PROTEIN 17, MITOCHONDRIAL"/>
    <property type="match status" value="1"/>
</dbReference>
<organism evidence="9 10">
    <name type="scientific">Phyllotreta striolata</name>
    <name type="common">Striped flea beetle</name>
    <name type="synonym">Crioceris striolata</name>
    <dbReference type="NCBI Taxonomy" id="444603"/>
    <lineage>
        <taxon>Eukaryota</taxon>
        <taxon>Metazoa</taxon>
        <taxon>Ecdysozoa</taxon>
        <taxon>Arthropoda</taxon>
        <taxon>Hexapoda</taxon>
        <taxon>Insecta</taxon>
        <taxon>Pterygota</taxon>
        <taxon>Neoptera</taxon>
        <taxon>Endopterygota</taxon>
        <taxon>Coleoptera</taxon>
        <taxon>Polyphaga</taxon>
        <taxon>Cucujiformia</taxon>
        <taxon>Chrysomeloidea</taxon>
        <taxon>Chrysomelidae</taxon>
        <taxon>Galerucinae</taxon>
        <taxon>Alticini</taxon>
        <taxon>Phyllotreta</taxon>
    </lineage>
</organism>
<proteinExistence type="predicted"/>
<dbReference type="Gene3D" id="3.40.50.150">
    <property type="entry name" value="Vaccinia Virus protein VP39"/>
    <property type="match status" value="1"/>
</dbReference>
<dbReference type="GO" id="GO:0003735">
    <property type="term" value="F:structural constituent of ribosome"/>
    <property type="evidence" value="ECO:0007669"/>
    <property type="project" value="TreeGrafter"/>
</dbReference>
<evidence type="ECO:0000256" key="5">
    <source>
        <dbReference type="ARBA" id="ARBA00023014"/>
    </source>
</evidence>
<dbReference type="GO" id="GO:0046872">
    <property type="term" value="F:metal ion binding"/>
    <property type="evidence" value="ECO:0007669"/>
    <property type="project" value="UniProtKB-KW"/>
</dbReference>
<dbReference type="EMBL" id="OU900101">
    <property type="protein sequence ID" value="CAG9864535.1"/>
    <property type="molecule type" value="Genomic_DNA"/>
</dbReference>
<dbReference type="Pfam" id="PF09243">
    <property type="entry name" value="Rsm22"/>
    <property type="match status" value="1"/>
</dbReference>
<keyword evidence="5" id="KW-0411">Iron-sulfur</keyword>
<gene>
    <name evidence="9" type="ORF">PHYEVI_LOCUS10790</name>
</gene>
<keyword evidence="3" id="KW-0809">Transit peptide</keyword>
<dbReference type="GO" id="GO:0006412">
    <property type="term" value="P:translation"/>
    <property type="evidence" value="ECO:0007669"/>
    <property type="project" value="InterPro"/>
</dbReference>
<comment type="subcellular location">
    <subcellularLocation>
        <location evidence="1">Mitochondrion</location>
    </subcellularLocation>
</comment>
<keyword evidence="10" id="KW-1185">Reference proteome</keyword>
<comment type="function">
    <text evidence="7">Mitochondrial ribosome (mitoribosome) assembly factor. Binds at the interface of the head and body domains of the mitochondrial small ribosomal subunit (mt-SSU), occluding the mRNA channel and preventing compaction of the head domain towards the body. Probable inactive methyltransferase: retains the characteristic folding and ability to bind S-adenosyl-L-methionine, but it probably lost its methyltransferase activity.</text>
</comment>
<dbReference type="InterPro" id="IPR015324">
    <property type="entry name" value="Ribosomal_Rsm22-like"/>
</dbReference>
<evidence type="ECO:0000256" key="2">
    <source>
        <dbReference type="ARBA" id="ARBA00022723"/>
    </source>
</evidence>
<name>A0A9N9XU84_PHYSR</name>
<dbReference type="AlphaFoldDB" id="A0A9N9XU84"/>
<evidence type="ECO:0008006" key="11">
    <source>
        <dbReference type="Google" id="ProtNLM"/>
    </source>
</evidence>
<evidence type="ECO:0000313" key="9">
    <source>
        <dbReference type="EMBL" id="CAG9864535.1"/>
    </source>
</evidence>
<keyword evidence="6" id="KW-0496">Mitochondrion</keyword>
<feature type="compositionally biased region" description="Basic and acidic residues" evidence="8">
    <location>
        <begin position="374"/>
        <end position="400"/>
    </location>
</feature>
<accession>A0A9N9XU84</accession>
<feature type="region of interest" description="Disordered" evidence="8">
    <location>
        <begin position="374"/>
        <end position="406"/>
    </location>
</feature>
<dbReference type="OrthoDB" id="421327at2759"/>
<evidence type="ECO:0000256" key="4">
    <source>
        <dbReference type="ARBA" id="ARBA00023004"/>
    </source>
</evidence>
<dbReference type="GO" id="GO:0008168">
    <property type="term" value="F:methyltransferase activity"/>
    <property type="evidence" value="ECO:0007669"/>
    <property type="project" value="InterPro"/>
</dbReference>
<evidence type="ECO:0000256" key="1">
    <source>
        <dbReference type="ARBA" id="ARBA00004173"/>
    </source>
</evidence>
<dbReference type="PANTHER" id="PTHR13184">
    <property type="entry name" value="37S RIBOSOMAL PROTEIN S22"/>
    <property type="match status" value="1"/>
</dbReference>
<evidence type="ECO:0000256" key="8">
    <source>
        <dbReference type="SAM" id="MobiDB-lite"/>
    </source>
</evidence>
<sequence length="481" mass="55524">MLTTKRIIRRLSTKPKPLVTPDKTVIDNVNNNVYKFRKHPGIIQAKTIILPDRLIKSTLNVLQEHPAASLFEASQKLARHLTGRKICQEESELNEKLSKIQAKVLNKYLHVDDDPDIKTTVQNEIQRLAGKRIYNWKPIKYDSNNSLLYLIARMAPEYAVLFRIFAEIRSRHPDFKPRGLLDFGSGTGSVTWAANSYWKPTLIEYFNIDSSREMNDLAELLLKGGHGNSQLPLTGVFYRQFFPVNAPSYDLVCSAYSLFELPSMERRLEILSKLWRKTDRFLVIVEQGTNAGFKLVNEARDFIISTEDNTRDYTCKVFSPCPHELECPRFLIDDGTPCNFEVTYHSMPFGRPSTLNKERYSYVVLEKRRRESVQGDFNQEKQREETVEGDFDLEKRRGNTEDGESDWPRLVRPTLVKSKHTICRMCCPDGKLREVIFTKSKHGKVMHWCARASKWGDLLPVKVEAARDDGDDGEKEEDEVV</sequence>
<dbReference type="InterPro" id="IPR029063">
    <property type="entry name" value="SAM-dependent_MTases_sf"/>
</dbReference>
<evidence type="ECO:0000256" key="3">
    <source>
        <dbReference type="ARBA" id="ARBA00022946"/>
    </source>
</evidence>
<reference evidence="9" key="1">
    <citation type="submission" date="2022-01" db="EMBL/GenBank/DDBJ databases">
        <authorList>
            <person name="King R."/>
        </authorList>
    </citation>
    <scope>NUCLEOTIDE SEQUENCE</scope>
</reference>
<dbReference type="Proteomes" id="UP001153712">
    <property type="component" value="Chromosome 8"/>
</dbReference>
<evidence type="ECO:0000256" key="6">
    <source>
        <dbReference type="ARBA" id="ARBA00023128"/>
    </source>
</evidence>
<keyword evidence="4" id="KW-0408">Iron</keyword>
<dbReference type="GO" id="GO:0051536">
    <property type="term" value="F:iron-sulfur cluster binding"/>
    <property type="evidence" value="ECO:0007669"/>
    <property type="project" value="UniProtKB-KW"/>
</dbReference>
<dbReference type="GO" id="GO:0005763">
    <property type="term" value="C:mitochondrial small ribosomal subunit"/>
    <property type="evidence" value="ECO:0007669"/>
    <property type="project" value="TreeGrafter"/>
</dbReference>